<dbReference type="Gene3D" id="1.10.260.40">
    <property type="entry name" value="lambda repressor-like DNA-binding domains"/>
    <property type="match status" value="1"/>
</dbReference>
<comment type="similarity">
    <text evidence="1">Belongs to the ner transcriptional regulatory family.</text>
</comment>
<evidence type="ECO:0000256" key="1">
    <source>
        <dbReference type="ARBA" id="ARBA00006157"/>
    </source>
</evidence>
<dbReference type="Proteomes" id="UP000280955">
    <property type="component" value="Unassembled WGS sequence"/>
</dbReference>
<evidence type="ECO:0000313" key="6">
    <source>
        <dbReference type="EMBL" id="RKS59575.1"/>
    </source>
</evidence>
<evidence type="ECO:0000256" key="3">
    <source>
        <dbReference type="ARBA" id="ARBA00023125"/>
    </source>
</evidence>
<name>A0ABX9SNK2_9GAMM</name>
<dbReference type="SUPFAM" id="SSF47413">
    <property type="entry name" value="lambda repressor-like DNA-binding domains"/>
    <property type="match status" value="1"/>
</dbReference>
<accession>A0ABX9SNK2</accession>
<dbReference type="InterPro" id="IPR010982">
    <property type="entry name" value="Lambda_DNA-bd_dom_sf"/>
</dbReference>
<dbReference type="EMBL" id="RBLJ01000002">
    <property type="protein sequence ID" value="RKS59575.1"/>
    <property type="molecule type" value="Genomic_DNA"/>
</dbReference>
<keyword evidence="4" id="KW-0804">Transcription</keyword>
<gene>
    <name evidence="6" type="ORF">BDD30_1652</name>
</gene>
<sequence length="158" mass="17890">MAKSDGQGVAALNEHPTGKVIFLPVCLLSLFLWRLRQGLAGLDVLRYCEPCLDRHHQRGKQEYEKNWHTADIIAAIRKKNKTLASLSREHGLNSSTLANALTRPWPKGELLIAQEIGVTPAEIWPSRYFDENEQPIKRTVRNDLPNNFDVTSVISILH</sequence>
<dbReference type="InterPro" id="IPR038722">
    <property type="entry name" value="Ner_HTH_dom"/>
</dbReference>
<organism evidence="6 7">
    <name type="scientific">Photorhabdus asymbiotica</name>
    <dbReference type="NCBI Taxonomy" id="291112"/>
    <lineage>
        <taxon>Bacteria</taxon>
        <taxon>Pseudomonadati</taxon>
        <taxon>Pseudomonadota</taxon>
        <taxon>Gammaproteobacteria</taxon>
        <taxon>Enterobacterales</taxon>
        <taxon>Morganellaceae</taxon>
        <taxon>Photorhabdus</taxon>
    </lineage>
</organism>
<dbReference type="Pfam" id="PF13693">
    <property type="entry name" value="HTH_35"/>
    <property type="match status" value="1"/>
</dbReference>
<keyword evidence="2" id="KW-0805">Transcription regulation</keyword>
<comment type="caution">
    <text evidence="6">The sequence shown here is derived from an EMBL/GenBank/DDBJ whole genome shotgun (WGS) entry which is preliminary data.</text>
</comment>
<protein>
    <submittedName>
        <fullName evidence="6">Nlp family transcriptional regulator</fullName>
    </submittedName>
</protein>
<proteinExistence type="inferred from homology"/>
<feature type="domain" description="Ner winged helix-turn-helix DNA-binding" evidence="5">
    <location>
        <begin position="66"/>
        <end position="139"/>
    </location>
</feature>
<keyword evidence="3" id="KW-0238">DNA-binding</keyword>
<keyword evidence="7" id="KW-1185">Reference proteome</keyword>
<reference evidence="6 7" key="1">
    <citation type="submission" date="2018-10" db="EMBL/GenBank/DDBJ databases">
        <title>Genomic Encyclopedia of Archaeal and Bacterial Type Strains, Phase II (KMG-II): from individual species to whole genera.</title>
        <authorList>
            <person name="Goeker M."/>
        </authorList>
    </citation>
    <scope>NUCLEOTIDE SEQUENCE [LARGE SCALE GENOMIC DNA]</scope>
    <source>
        <strain evidence="6 7">DSM 15149</strain>
    </source>
</reference>
<evidence type="ECO:0000313" key="7">
    <source>
        <dbReference type="Proteomes" id="UP000280955"/>
    </source>
</evidence>
<evidence type="ECO:0000259" key="5">
    <source>
        <dbReference type="Pfam" id="PF13693"/>
    </source>
</evidence>
<evidence type="ECO:0000256" key="2">
    <source>
        <dbReference type="ARBA" id="ARBA00023015"/>
    </source>
</evidence>
<evidence type="ECO:0000256" key="4">
    <source>
        <dbReference type="ARBA" id="ARBA00023163"/>
    </source>
</evidence>